<name>A0AAD9QXC1_ACRCE</name>
<evidence type="ECO:0000313" key="2">
    <source>
        <dbReference type="EMBL" id="KAK2569082.1"/>
    </source>
</evidence>
<organism evidence="2 3">
    <name type="scientific">Acropora cervicornis</name>
    <name type="common">Staghorn coral</name>
    <dbReference type="NCBI Taxonomy" id="6130"/>
    <lineage>
        <taxon>Eukaryota</taxon>
        <taxon>Metazoa</taxon>
        <taxon>Cnidaria</taxon>
        <taxon>Anthozoa</taxon>
        <taxon>Hexacorallia</taxon>
        <taxon>Scleractinia</taxon>
        <taxon>Astrocoeniina</taxon>
        <taxon>Acroporidae</taxon>
        <taxon>Acropora</taxon>
    </lineage>
</organism>
<sequence>MLSSMDTEDYVRICEQDTARAGVHYGAPGKEELYTLKIIWGEIFGQGKPGAKNNMAASLYVEESIESWKRTYELYKEILERKADKQKKDKAKKLLELDHWFQHELPQEVSRRSERLLTQEELVKLMEWKLTREKFRPRLTQLVKTNSDETVKEVTSRAFKCLPDVKSAINELTKLKAVGPATASAILCAGSPNIPFMADESIQAIPRFGNVKIDYTLKFYLCYLDSIRSCLKVLLSKDSKGNWNEHKIELCLWAHVVGQKYAPELFGESSFSSKRKTSIQVEEYQGKSKRRKVK</sequence>
<comment type="caution">
    <text evidence="2">The sequence shown here is derived from an EMBL/GenBank/DDBJ whole genome shotgun (WGS) entry which is preliminary data.</text>
</comment>
<evidence type="ECO:0000313" key="3">
    <source>
        <dbReference type="Proteomes" id="UP001249851"/>
    </source>
</evidence>
<reference evidence="2" key="2">
    <citation type="journal article" date="2023" name="Science">
        <title>Genomic signatures of disease resistance in endangered staghorn corals.</title>
        <authorList>
            <person name="Vollmer S.V."/>
            <person name="Selwyn J.D."/>
            <person name="Despard B.A."/>
            <person name="Roesel C.L."/>
        </authorList>
    </citation>
    <scope>NUCLEOTIDE SEQUENCE</scope>
    <source>
        <strain evidence="2">K2</strain>
    </source>
</reference>
<dbReference type="AlphaFoldDB" id="A0AAD9QXC1"/>
<proteinExistence type="predicted"/>
<protein>
    <submittedName>
        <fullName evidence="2">Uncharacterized protein</fullName>
    </submittedName>
</protein>
<dbReference type="PANTHER" id="PTHR21521:SF0">
    <property type="entry name" value="AMUN, ISOFORM A"/>
    <property type="match status" value="1"/>
</dbReference>
<dbReference type="Proteomes" id="UP001249851">
    <property type="component" value="Unassembled WGS sequence"/>
</dbReference>
<accession>A0AAD9QXC1</accession>
<keyword evidence="3" id="KW-1185">Reference proteome</keyword>
<evidence type="ECO:0000256" key="1">
    <source>
        <dbReference type="SAM" id="MobiDB-lite"/>
    </source>
</evidence>
<gene>
    <name evidence="2" type="ORF">P5673_005967</name>
</gene>
<dbReference type="PANTHER" id="PTHR21521">
    <property type="entry name" value="AMUN, ISOFORM A"/>
    <property type="match status" value="1"/>
</dbReference>
<reference evidence="2" key="1">
    <citation type="journal article" date="2023" name="G3 (Bethesda)">
        <title>Whole genome assembly and annotation of the endangered Caribbean coral Acropora cervicornis.</title>
        <authorList>
            <person name="Selwyn J.D."/>
            <person name="Vollmer S.V."/>
        </authorList>
    </citation>
    <scope>NUCLEOTIDE SEQUENCE</scope>
    <source>
        <strain evidence="2">K2</strain>
    </source>
</reference>
<feature type="region of interest" description="Disordered" evidence="1">
    <location>
        <begin position="271"/>
        <end position="294"/>
    </location>
</feature>
<dbReference type="EMBL" id="JARQWQ010000010">
    <property type="protein sequence ID" value="KAK2569082.1"/>
    <property type="molecule type" value="Genomic_DNA"/>
</dbReference>